<accession>A0A2T4J197</accession>
<dbReference type="InterPro" id="IPR014710">
    <property type="entry name" value="RmlC-like_jellyroll"/>
</dbReference>
<dbReference type="PANTHER" id="PTHR38599">
    <property type="entry name" value="CUPIN DOMAIN PROTEIN (AFU_ORTHOLOGUE AFUA_3G13620)"/>
    <property type="match status" value="1"/>
</dbReference>
<comment type="caution">
    <text evidence="2">The sequence shown here is derived from an EMBL/GenBank/DDBJ whole genome shotgun (WGS) entry which is preliminary data.</text>
</comment>
<evidence type="ECO:0000259" key="1">
    <source>
        <dbReference type="Pfam" id="PF07883"/>
    </source>
</evidence>
<organism evidence="2 3">
    <name type="scientific">Mesorhizobium helmanticense</name>
    <dbReference type="NCBI Taxonomy" id="1776423"/>
    <lineage>
        <taxon>Bacteria</taxon>
        <taxon>Pseudomonadati</taxon>
        <taxon>Pseudomonadota</taxon>
        <taxon>Alphaproteobacteria</taxon>
        <taxon>Hyphomicrobiales</taxon>
        <taxon>Phyllobacteriaceae</taxon>
        <taxon>Mesorhizobium</taxon>
    </lineage>
</organism>
<keyword evidence="3" id="KW-1185">Reference proteome</keyword>
<evidence type="ECO:0000313" key="3">
    <source>
        <dbReference type="Proteomes" id="UP000240259"/>
    </source>
</evidence>
<sequence>MHPCTLALQPCCCSVRNTGTKLGRVMKWRTAMQKTTEIGSAISGLTVGVTTSARETGAAKLKVLHREATAAMPKAPDQEIRVLLATLDPGDCTPYHSHRFPVTVYMLEGAFTLELDGREAITVKAGEIFVEPPLVKMTGRNLDAGQTARMVLFYVSDPNVPFADPAE</sequence>
<dbReference type="InterPro" id="IPR013096">
    <property type="entry name" value="Cupin_2"/>
</dbReference>
<feature type="domain" description="Cupin type-2" evidence="1">
    <location>
        <begin position="84"/>
        <end position="151"/>
    </location>
</feature>
<proteinExistence type="predicted"/>
<dbReference type="Pfam" id="PF07883">
    <property type="entry name" value="Cupin_2"/>
    <property type="match status" value="1"/>
</dbReference>
<dbReference type="Proteomes" id="UP000240259">
    <property type="component" value="Unassembled WGS sequence"/>
</dbReference>
<dbReference type="Gene3D" id="2.60.120.10">
    <property type="entry name" value="Jelly Rolls"/>
    <property type="match status" value="1"/>
</dbReference>
<dbReference type="AlphaFoldDB" id="A0A2T4J197"/>
<dbReference type="InterPro" id="IPR011051">
    <property type="entry name" value="RmlC_Cupin_sf"/>
</dbReference>
<dbReference type="PANTHER" id="PTHR38599:SF1">
    <property type="entry name" value="CUPIN DOMAIN PROTEIN (AFU_ORTHOLOGUE AFUA_3G13620)"/>
    <property type="match status" value="1"/>
</dbReference>
<protein>
    <recommendedName>
        <fullName evidence="1">Cupin type-2 domain-containing protein</fullName>
    </recommendedName>
</protein>
<gene>
    <name evidence="2" type="ORF">C9427_05635</name>
</gene>
<reference evidence="2 3" key="1">
    <citation type="submission" date="2018-03" db="EMBL/GenBank/DDBJ databases">
        <title>Genome sequence of the symbiotic type strain Mesorhizobium helmanticense CSLC115NT isolated from Lotus corniculatus nodules.</title>
        <authorList>
            <person name="Sannazzaro A.I."/>
            <person name="Torres Tejerizo G.A."/>
            <person name="Dip D."/>
            <person name="Caballero M."/>
            <person name="Pistorio M."/>
            <person name="Estrella M.J."/>
        </authorList>
    </citation>
    <scope>NUCLEOTIDE SEQUENCE [LARGE SCALE GENOMIC DNA]</scope>
    <source>
        <strain evidence="2 3">CSLC115N</strain>
    </source>
</reference>
<name>A0A2T4J197_9HYPH</name>
<dbReference type="EMBL" id="PZJX01000007">
    <property type="protein sequence ID" value="PTE11685.1"/>
    <property type="molecule type" value="Genomic_DNA"/>
</dbReference>
<dbReference type="OrthoDB" id="7273817at2"/>
<dbReference type="SUPFAM" id="SSF51182">
    <property type="entry name" value="RmlC-like cupins"/>
    <property type="match status" value="1"/>
</dbReference>
<evidence type="ECO:0000313" key="2">
    <source>
        <dbReference type="EMBL" id="PTE11685.1"/>
    </source>
</evidence>